<dbReference type="PANTHER" id="PTHR30008">
    <property type="entry name" value="EXODEOXYRIBONUCLEASE 7 LARGE SUBUNIT"/>
    <property type="match status" value="1"/>
</dbReference>
<comment type="similarity">
    <text evidence="5">Belongs to the XseA family.</text>
</comment>
<dbReference type="GO" id="GO:0005737">
    <property type="term" value="C:cytoplasm"/>
    <property type="evidence" value="ECO:0007669"/>
    <property type="project" value="UniProtKB-SubCell"/>
</dbReference>
<protein>
    <recommendedName>
        <fullName evidence="5">Exodeoxyribonuclease 7 large subunit</fullName>
        <ecNumber evidence="5">3.1.11.6</ecNumber>
    </recommendedName>
</protein>
<evidence type="ECO:0000256" key="2">
    <source>
        <dbReference type="ARBA" id="ARBA00022722"/>
    </source>
</evidence>
<dbReference type="Pfam" id="PF02601">
    <property type="entry name" value="Exonuc_VII_L"/>
    <property type="match status" value="1"/>
</dbReference>
<comment type="caution">
    <text evidence="8">The sequence shown here is derived from an EMBL/GenBank/DDBJ whole genome shotgun (WGS) entry which is preliminary data.</text>
</comment>
<evidence type="ECO:0000256" key="3">
    <source>
        <dbReference type="ARBA" id="ARBA00022801"/>
    </source>
</evidence>
<dbReference type="GO" id="GO:0003676">
    <property type="term" value="F:nucleic acid binding"/>
    <property type="evidence" value="ECO:0007669"/>
    <property type="project" value="InterPro"/>
</dbReference>
<dbReference type="GO" id="GO:0008855">
    <property type="term" value="F:exodeoxyribonuclease VII activity"/>
    <property type="evidence" value="ECO:0007669"/>
    <property type="project" value="UniProtKB-UniRule"/>
</dbReference>
<feature type="domain" description="Exonuclease VII large subunit C-terminal" evidence="6">
    <location>
        <begin position="139"/>
        <end position="447"/>
    </location>
</feature>
<dbReference type="EMBL" id="JABAIL010000004">
    <property type="protein sequence ID" value="NLR92566.1"/>
    <property type="molecule type" value="Genomic_DNA"/>
</dbReference>
<dbReference type="InterPro" id="IPR020579">
    <property type="entry name" value="Exonuc_VII_lsu_C"/>
</dbReference>
<organism evidence="8 9">
    <name type="scientific">Flammeovirga agarivorans</name>
    <dbReference type="NCBI Taxonomy" id="2726742"/>
    <lineage>
        <taxon>Bacteria</taxon>
        <taxon>Pseudomonadati</taxon>
        <taxon>Bacteroidota</taxon>
        <taxon>Cytophagia</taxon>
        <taxon>Cytophagales</taxon>
        <taxon>Flammeovirgaceae</taxon>
        <taxon>Flammeovirga</taxon>
    </lineage>
</organism>
<comment type="subcellular location">
    <subcellularLocation>
        <location evidence="5">Cytoplasm</location>
    </subcellularLocation>
</comment>
<evidence type="ECO:0000259" key="7">
    <source>
        <dbReference type="Pfam" id="PF13742"/>
    </source>
</evidence>
<sequence>MSGKKVFSLTKLNTSIGKHLNKVSGAFWIKAEIAQLNFRSGHVYLEFVEKEGDMIVAKSRATIWKGEYQVFEHRLGELLFQVLKQGAEIIAEVEISFHNVYGLSLNILDLDDSYTIGELERKRKLAIEKLYKEGKVELQGKLKLPIVPQRLAIISSAIAAGYEDFMHQLKNNQQGYKFKIDLFETAVQGDKATSMLIEQLKKIQLSNEDYDAIIIIRGGGAKMDLYAFDQYEIGKEISKASIPVITGIGHEKDETIADIVAFLNLKTPTAVAEFLINRVYTYDQNIEILLNNISDDIKDLVEDNRYSFELQVAKLFPKFSSRIINESNHLKLSYSKIKEKSFSQLNRNQYQLSRSSDYLRSLPSQLKYSRKELDNYLYRIEREIKSTISSEEKNIELIDLKIESKDPQRILEKGYSMTVKNGRLIDPNSIKEGDVLETRTKDHRIESIVKKIDKLM</sequence>
<evidence type="ECO:0000256" key="1">
    <source>
        <dbReference type="ARBA" id="ARBA00022490"/>
    </source>
</evidence>
<accession>A0A7X8XWS8</accession>
<name>A0A7X8XWS8_9BACT</name>
<evidence type="ECO:0000313" key="8">
    <source>
        <dbReference type="EMBL" id="NLR92566.1"/>
    </source>
</evidence>
<dbReference type="PANTHER" id="PTHR30008:SF0">
    <property type="entry name" value="EXODEOXYRIBONUCLEASE 7 LARGE SUBUNIT"/>
    <property type="match status" value="1"/>
</dbReference>
<dbReference type="GO" id="GO:0006308">
    <property type="term" value="P:DNA catabolic process"/>
    <property type="evidence" value="ECO:0007669"/>
    <property type="project" value="UniProtKB-UniRule"/>
</dbReference>
<proteinExistence type="inferred from homology"/>
<keyword evidence="3 5" id="KW-0378">Hydrolase</keyword>
<keyword evidence="1" id="KW-0963">Cytoplasm</keyword>
<dbReference type="CDD" id="cd04489">
    <property type="entry name" value="ExoVII_LU_OBF"/>
    <property type="match status" value="1"/>
</dbReference>
<keyword evidence="2 5" id="KW-0540">Nuclease</keyword>
<evidence type="ECO:0000259" key="6">
    <source>
        <dbReference type="Pfam" id="PF02601"/>
    </source>
</evidence>
<dbReference type="Pfam" id="PF13742">
    <property type="entry name" value="tRNA_anti_2"/>
    <property type="match status" value="1"/>
</dbReference>
<evidence type="ECO:0000313" key="9">
    <source>
        <dbReference type="Proteomes" id="UP000585050"/>
    </source>
</evidence>
<dbReference type="InterPro" id="IPR025824">
    <property type="entry name" value="OB-fold_nuc-bd_dom"/>
</dbReference>
<dbReference type="GO" id="GO:0009318">
    <property type="term" value="C:exodeoxyribonuclease VII complex"/>
    <property type="evidence" value="ECO:0007669"/>
    <property type="project" value="UniProtKB-UniRule"/>
</dbReference>
<reference evidence="8 9" key="1">
    <citation type="submission" date="2020-04" db="EMBL/GenBank/DDBJ databases">
        <title>Flammeovirga sp. SR4, a novel species isolated from seawater.</title>
        <authorList>
            <person name="Wang X."/>
        </authorList>
    </citation>
    <scope>NUCLEOTIDE SEQUENCE [LARGE SCALE GENOMIC DNA]</scope>
    <source>
        <strain evidence="8 9">SR4</strain>
    </source>
</reference>
<dbReference type="InterPro" id="IPR003753">
    <property type="entry name" value="Exonuc_VII_L"/>
</dbReference>
<comment type="catalytic activity">
    <reaction evidence="5">
        <text>Exonucleolytic cleavage in either 5'- to 3'- or 3'- to 5'-direction to yield nucleoside 5'-phosphates.</text>
        <dbReference type="EC" id="3.1.11.6"/>
    </reaction>
</comment>
<keyword evidence="4 5" id="KW-0269">Exonuclease</keyword>
<feature type="domain" description="OB-fold nucleic acid binding" evidence="7">
    <location>
        <begin position="7"/>
        <end position="110"/>
    </location>
</feature>
<evidence type="ECO:0000256" key="5">
    <source>
        <dbReference type="RuleBase" id="RU004355"/>
    </source>
</evidence>
<dbReference type="RefSeq" id="WP_168883274.1">
    <property type="nucleotide sequence ID" value="NZ_JABAIL010000004.1"/>
</dbReference>
<keyword evidence="9" id="KW-1185">Reference proteome</keyword>
<dbReference type="EC" id="3.1.11.6" evidence="5"/>
<dbReference type="AlphaFoldDB" id="A0A7X8XWS8"/>
<dbReference type="NCBIfam" id="TIGR00237">
    <property type="entry name" value="xseA"/>
    <property type="match status" value="1"/>
</dbReference>
<gene>
    <name evidence="8" type="primary">xseA</name>
    <name evidence="8" type="ORF">HGP29_15215</name>
</gene>
<dbReference type="Proteomes" id="UP000585050">
    <property type="component" value="Unassembled WGS sequence"/>
</dbReference>
<evidence type="ECO:0000256" key="4">
    <source>
        <dbReference type="ARBA" id="ARBA00022839"/>
    </source>
</evidence>